<accession>A0A5B7FT51</accession>
<reference evidence="1 2" key="1">
    <citation type="submission" date="2019-05" db="EMBL/GenBank/DDBJ databases">
        <title>Another draft genome of Portunus trituberculatus and its Hox gene families provides insights of decapod evolution.</title>
        <authorList>
            <person name="Jeong J.-H."/>
            <person name="Song I."/>
            <person name="Kim S."/>
            <person name="Choi T."/>
            <person name="Kim D."/>
            <person name="Ryu S."/>
            <person name="Kim W."/>
        </authorList>
    </citation>
    <scope>NUCLEOTIDE SEQUENCE [LARGE SCALE GENOMIC DNA]</scope>
    <source>
        <tissue evidence="1">Muscle</tissue>
    </source>
</reference>
<proteinExistence type="predicted"/>
<dbReference type="EMBL" id="VSRR010008415">
    <property type="protein sequence ID" value="MPC48686.1"/>
    <property type="molecule type" value="Genomic_DNA"/>
</dbReference>
<protein>
    <submittedName>
        <fullName evidence="1">Uncharacterized protein</fullName>
    </submittedName>
</protein>
<dbReference type="Proteomes" id="UP000324222">
    <property type="component" value="Unassembled WGS sequence"/>
</dbReference>
<comment type="caution">
    <text evidence="1">The sequence shown here is derived from an EMBL/GenBank/DDBJ whole genome shotgun (WGS) entry which is preliminary data.</text>
</comment>
<sequence length="73" mass="8235">MNIDGRIQEIPKKDEGCQCDEMMRRRMGTIVRDESLVAGVRVLLVKCEASLSQPCTQPLPTMVTPPYSLSQPW</sequence>
<organism evidence="1 2">
    <name type="scientific">Portunus trituberculatus</name>
    <name type="common">Swimming crab</name>
    <name type="synonym">Neptunus trituberculatus</name>
    <dbReference type="NCBI Taxonomy" id="210409"/>
    <lineage>
        <taxon>Eukaryota</taxon>
        <taxon>Metazoa</taxon>
        <taxon>Ecdysozoa</taxon>
        <taxon>Arthropoda</taxon>
        <taxon>Crustacea</taxon>
        <taxon>Multicrustacea</taxon>
        <taxon>Malacostraca</taxon>
        <taxon>Eumalacostraca</taxon>
        <taxon>Eucarida</taxon>
        <taxon>Decapoda</taxon>
        <taxon>Pleocyemata</taxon>
        <taxon>Brachyura</taxon>
        <taxon>Eubrachyura</taxon>
        <taxon>Portunoidea</taxon>
        <taxon>Portunidae</taxon>
        <taxon>Portuninae</taxon>
        <taxon>Portunus</taxon>
    </lineage>
</organism>
<dbReference type="AlphaFoldDB" id="A0A5B7FT51"/>
<keyword evidence="2" id="KW-1185">Reference proteome</keyword>
<evidence type="ECO:0000313" key="2">
    <source>
        <dbReference type="Proteomes" id="UP000324222"/>
    </source>
</evidence>
<gene>
    <name evidence="1" type="ORF">E2C01_042467</name>
</gene>
<evidence type="ECO:0000313" key="1">
    <source>
        <dbReference type="EMBL" id="MPC48686.1"/>
    </source>
</evidence>
<name>A0A5B7FT51_PORTR</name>